<organism evidence="1 2">
    <name type="scientific">Rubrivirga litoralis</name>
    <dbReference type="NCBI Taxonomy" id="3075598"/>
    <lineage>
        <taxon>Bacteria</taxon>
        <taxon>Pseudomonadati</taxon>
        <taxon>Rhodothermota</taxon>
        <taxon>Rhodothermia</taxon>
        <taxon>Rhodothermales</taxon>
        <taxon>Rubricoccaceae</taxon>
        <taxon>Rubrivirga</taxon>
    </lineage>
</organism>
<reference evidence="1 2" key="1">
    <citation type="submission" date="2023-09" db="EMBL/GenBank/DDBJ databases">
        <authorList>
            <person name="Rey-Velasco X."/>
        </authorList>
    </citation>
    <scope>NUCLEOTIDE SEQUENCE [LARGE SCALE GENOMIC DNA]</scope>
    <source>
        <strain evidence="1 2">F394</strain>
    </source>
</reference>
<sequence length="165" mass="17375">MTKAPLPVRLAAPPLVPSSVAFLRLVWRELAAPPVVDAAFPGVRLADVPVTLGGLGDGALSVAGTLSLHRTAAGAHRLGVELPHPLFGGLRLPVRRRVYSLDDVLDVRWEPGRWGGTLRLTPMERGGLRDLPGRPRGAVSFGVGRGDRARAEAFAHAVAVADLPA</sequence>
<protein>
    <submittedName>
        <fullName evidence="1">Uncharacterized protein</fullName>
    </submittedName>
</protein>
<dbReference type="RefSeq" id="WP_311662283.1">
    <property type="nucleotide sequence ID" value="NZ_JAVRHT010000006.1"/>
</dbReference>
<comment type="caution">
    <text evidence="1">The sequence shown here is derived from an EMBL/GenBank/DDBJ whole genome shotgun (WGS) entry which is preliminary data.</text>
</comment>
<name>A0ABU3BNS6_9BACT</name>
<proteinExistence type="predicted"/>
<dbReference type="Proteomes" id="UP001267426">
    <property type="component" value="Unassembled WGS sequence"/>
</dbReference>
<dbReference type="EMBL" id="JAVRHT010000006">
    <property type="protein sequence ID" value="MDT0630946.1"/>
    <property type="molecule type" value="Genomic_DNA"/>
</dbReference>
<evidence type="ECO:0000313" key="2">
    <source>
        <dbReference type="Proteomes" id="UP001267426"/>
    </source>
</evidence>
<accession>A0ABU3BNS6</accession>
<keyword evidence="2" id="KW-1185">Reference proteome</keyword>
<gene>
    <name evidence="1" type="ORF">RM540_04220</name>
</gene>
<evidence type="ECO:0000313" key="1">
    <source>
        <dbReference type="EMBL" id="MDT0630946.1"/>
    </source>
</evidence>